<name>A0ABS2TMA7_9ACTN</name>
<proteinExistence type="predicted"/>
<gene>
    <name evidence="3" type="ORF">ITX44_08010</name>
</gene>
<accession>A0ABS2TMA7</accession>
<dbReference type="Proteomes" id="UP000749040">
    <property type="component" value="Unassembled WGS sequence"/>
</dbReference>
<evidence type="ECO:0008006" key="5">
    <source>
        <dbReference type="Google" id="ProtNLM"/>
    </source>
</evidence>
<reference evidence="3 4" key="1">
    <citation type="submission" date="2021-01" db="EMBL/GenBank/DDBJ databases">
        <title>Streptomyces acididurans sp. nov., isolated from a peat swamp forest soil.</title>
        <authorList>
            <person name="Chantavorakit T."/>
            <person name="Duangmal K."/>
        </authorList>
    </citation>
    <scope>NUCLEOTIDE SEQUENCE [LARGE SCALE GENOMIC DNA]</scope>
    <source>
        <strain evidence="3 4">KK5PA1</strain>
    </source>
</reference>
<dbReference type="PROSITE" id="PS51257">
    <property type="entry name" value="PROKAR_LIPOPROTEIN"/>
    <property type="match status" value="1"/>
</dbReference>
<evidence type="ECO:0000313" key="3">
    <source>
        <dbReference type="EMBL" id="MBM9504479.1"/>
    </source>
</evidence>
<dbReference type="EMBL" id="JADKYB010000004">
    <property type="protein sequence ID" value="MBM9504479.1"/>
    <property type="molecule type" value="Genomic_DNA"/>
</dbReference>
<comment type="caution">
    <text evidence="3">The sequence shown here is derived from an EMBL/GenBank/DDBJ whole genome shotgun (WGS) entry which is preliminary data.</text>
</comment>
<organism evidence="3 4">
    <name type="scientific">Actinacidiphila acididurans</name>
    <dbReference type="NCBI Taxonomy" id="2784346"/>
    <lineage>
        <taxon>Bacteria</taxon>
        <taxon>Bacillati</taxon>
        <taxon>Actinomycetota</taxon>
        <taxon>Actinomycetes</taxon>
        <taxon>Kitasatosporales</taxon>
        <taxon>Streptomycetaceae</taxon>
        <taxon>Actinacidiphila</taxon>
    </lineage>
</organism>
<evidence type="ECO:0000313" key="4">
    <source>
        <dbReference type="Proteomes" id="UP000749040"/>
    </source>
</evidence>
<keyword evidence="2" id="KW-0732">Signal</keyword>
<evidence type="ECO:0000256" key="2">
    <source>
        <dbReference type="SAM" id="SignalP"/>
    </source>
</evidence>
<feature type="signal peptide" evidence="2">
    <location>
        <begin position="1"/>
        <end position="20"/>
    </location>
</feature>
<evidence type="ECO:0000256" key="1">
    <source>
        <dbReference type="SAM" id="MobiDB-lite"/>
    </source>
</evidence>
<protein>
    <recommendedName>
        <fullName evidence="5">Secreted protein</fullName>
    </recommendedName>
</protein>
<feature type="compositionally biased region" description="Low complexity" evidence="1">
    <location>
        <begin position="42"/>
        <end position="67"/>
    </location>
</feature>
<feature type="region of interest" description="Disordered" evidence="1">
    <location>
        <begin position="32"/>
        <end position="67"/>
    </location>
</feature>
<keyword evidence="4" id="KW-1185">Reference proteome</keyword>
<sequence>MRERGTMRRTVTTLAACAAAAVFTLTGCGGGSGGGSGGTDKAGATPSAPAGSSAPAATDTAGATPSATPTQVLAQIKGDSGMEVVINSAVRDSGGFVTVQGTLTNQGDQPFTASYWRGTEMALVPSGPSVAGAVLVDEAGKKRYYVLRDTDGTCLCTTGLLLIQPQESRPFFAQFPAPPAGTTQVDFELPTMPPAKITISQG</sequence>
<feature type="chain" id="PRO_5046031213" description="Secreted protein" evidence="2">
    <location>
        <begin position="21"/>
        <end position="202"/>
    </location>
</feature>